<dbReference type="EnsemblMetazoa" id="G33019.1">
    <property type="protein sequence ID" value="G33019.1:cds"/>
    <property type="gene ID" value="G33019"/>
</dbReference>
<reference evidence="2" key="1">
    <citation type="submission" date="2022-08" db="UniProtKB">
        <authorList>
            <consortium name="EnsemblMetazoa"/>
        </authorList>
    </citation>
    <scope>IDENTIFICATION</scope>
    <source>
        <strain evidence="2">05x7-T-G4-1.051#20</strain>
    </source>
</reference>
<protein>
    <submittedName>
        <fullName evidence="2">Uncharacterized protein</fullName>
    </submittedName>
</protein>
<feature type="region of interest" description="Disordered" evidence="1">
    <location>
        <begin position="142"/>
        <end position="163"/>
    </location>
</feature>
<feature type="region of interest" description="Disordered" evidence="1">
    <location>
        <begin position="1"/>
        <end position="35"/>
    </location>
</feature>
<dbReference type="Proteomes" id="UP000005408">
    <property type="component" value="Unassembled WGS sequence"/>
</dbReference>
<evidence type="ECO:0000313" key="3">
    <source>
        <dbReference type="Proteomes" id="UP000005408"/>
    </source>
</evidence>
<accession>A0A8W8MGT6</accession>
<dbReference type="AlphaFoldDB" id="A0A8W8MGT6"/>
<organism evidence="2 3">
    <name type="scientific">Magallana gigas</name>
    <name type="common">Pacific oyster</name>
    <name type="synonym">Crassostrea gigas</name>
    <dbReference type="NCBI Taxonomy" id="29159"/>
    <lineage>
        <taxon>Eukaryota</taxon>
        <taxon>Metazoa</taxon>
        <taxon>Spiralia</taxon>
        <taxon>Lophotrochozoa</taxon>
        <taxon>Mollusca</taxon>
        <taxon>Bivalvia</taxon>
        <taxon>Autobranchia</taxon>
        <taxon>Pteriomorphia</taxon>
        <taxon>Ostreida</taxon>
        <taxon>Ostreoidea</taxon>
        <taxon>Ostreidae</taxon>
        <taxon>Magallana</taxon>
    </lineage>
</organism>
<feature type="compositionally biased region" description="Basic and acidic residues" evidence="1">
    <location>
        <begin position="1"/>
        <end position="20"/>
    </location>
</feature>
<name>A0A8W8MGT6_MAGGI</name>
<sequence length="163" mass="19087">MQRDPDQRHSHAGLDREKPQVQRRRNHRNNAANVNFVKDEDINEYSPIFDEFTTEWIGDQEFSVASFNEGDFMGKEGTNRKRKLEVDFSCEGQSYEPILSTHPVKGRTSVLQLVVDHRTHDIDQAKRKQGATIQRFKDCEKPNKTHQNKVHRSVKKRLSSDFH</sequence>
<keyword evidence="3" id="KW-1185">Reference proteome</keyword>
<evidence type="ECO:0000256" key="1">
    <source>
        <dbReference type="SAM" id="MobiDB-lite"/>
    </source>
</evidence>
<feature type="compositionally biased region" description="Basic residues" evidence="1">
    <location>
        <begin position="144"/>
        <end position="157"/>
    </location>
</feature>
<evidence type="ECO:0000313" key="2">
    <source>
        <dbReference type="EnsemblMetazoa" id="G33019.1:cds"/>
    </source>
</evidence>
<proteinExistence type="predicted"/>